<evidence type="ECO:0000256" key="6">
    <source>
        <dbReference type="ARBA" id="ARBA00022801"/>
    </source>
</evidence>
<comment type="pathway">
    <text evidence="3">Amino-acid degradation; L-phenylalanine degradation; acetoacetate and fumarate from L-phenylalanine: step 6/6.</text>
</comment>
<evidence type="ECO:0000256" key="12">
    <source>
        <dbReference type="PIRSR" id="PIRSR605959-2"/>
    </source>
</evidence>
<feature type="binding site" evidence="12">
    <location>
        <position position="359"/>
    </location>
    <ligand>
        <name>substrate</name>
    </ligand>
</feature>
<dbReference type="GO" id="GO:0006559">
    <property type="term" value="P:L-phenylalanine catabolic process"/>
    <property type="evidence" value="ECO:0007669"/>
    <property type="project" value="UniProtKB-UniPathway"/>
</dbReference>
<dbReference type="PANTHER" id="PTHR43069:SF2">
    <property type="entry name" value="FUMARYLACETOACETASE"/>
    <property type="match status" value="1"/>
</dbReference>
<keyword evidence="18" id="KW-1185">Reference proteome</keyword>
<dbReference type="Gene3D" id="3.90.850.10">
    <property type="entry name" value="Fumarylacetoacetase-like, C-terminal domain"/>
    <property type="match status" value="1"/>
</dbReference>
<dbReference type="Gene3D" id="2.30.30.230">
    <property type="entry name" value="Fumarylacetoacetase, N-terminal domain"/>
    <property type="match status" value="1"/>
</dbReference>
<keyword evidence="8 13" id="KW-0460">Magnesium</keyword>
<dbReference type="InterPro" id="IPR015377">
    <property type="entry name" value="Fumarylacetoacetase_N"/>
</dbReference>
<evidence type="ECO:0000313" key="18">
    <source>
        <dbReference type="Proteomes" id="UP000184387"/>
    </source>
</evidence>
<feature type="binding site" evidence="12">
    <location>
        <position position="243"/>
    </location>
    <ligand>
        <name>substrate</name>
    </ligand>
</feature>
<dbReference type="GO" id="GO:0046872">
    <property type="term" value="F:metal ion binding"/>
    <property type="evidence" value="ECO:0007669"/>
    <property type="project" value="UniProtKB-KW"/>
</dbReference>
<dbReference type="InterPro" id="IPR011234">
    <property type="entry name" value="Fumarylacetoacetase-like_C"/>
</dbReference>
<dbReference type="InterPro" id="IPR005959">
    <property type="entry name" value="Fumarylacetoacetase"/>
</dbReference>
<dbReference type="RefSeq" id="WP_073138054.1">
    <property type="nucleotide sequence ID" value="NZ_FQZF01000029.1"/>
</dbReference>
<feature type="binding site" evidence="13">
    <location>
        <position position="200"/>
    </location>
    <ligand>
        <name>Ca(2+)</name>
        <dbReference type="ChEBI" id="CHEBI:29108"/>
    </ligand>
</feature>
<dbReference type="UniPathway" id="UPA00139">
    <property type="reaction ID" value="UER00341"/>
</dbReference>
<dbReference type="Proteomes" id="UP000184387">
    <property type="component" value="Unassembled WGS sequence"/>
</dbReference>
<accession>A0A1M6P7J8</accession>
<evidence type="ECO:0000259" key="15">
    <source>
        <dbReference type="Pfam" id="PF01557"/>
    </source>
</evidence>
<keyword evidence="9" id="KW-0828">Tyrosine catabolism</keyword>
<dbReference type="GO" id="GO:0004334">
    <property type="term" value="F:fumarylacetoacetase activity"/>
    <property type="evidence" value="ECO:0007669"/>
    <property type="project" value="UniProtKB-EC"/>
</dbReference>
<dbReference type="AlphaFoldDB" id="A0A1M6P7J8"/>
<dbReference type="InterPro" id="IPR036663">
    <property type="entry name" value="Fumarylacetoacetase_C_sf"/>
</dbReference>
<gene>
    <name evidence="17" type="ORF">SAMN02745194_04019</name>
</gene>
<feature type="binding site" evidence="13">
    <location>
        <position position="198"/>
    </location>
    <ligand>
        <name>Ca(2+)</name>
        <dbReference type="ChEBI" id="CHEBI:29108"/>
    </ligand>
</feature>
<dbReference type="SUPFAM" id="SSF63433">
    <property type="entry name" value="Fumarylacetoacetate hydrolase, FAH, N-terminal domain"/>
    <property type="match status" value="1"/>
</dbReference>
<feature type="domain" description="Fumarylacetoacetase-like C-terminal" evidence="15">
    <location>
        <begin position="150"/>
        <end position="422"/>
    </location>
</feature>
<feature type="binding site" evidence="13">
    <location>
        <position position="256"/>
    </location>
    <ligand>
        <name>Mg(2+)</name>
        <dbReference type="ChEBI" id="CHEBI:18420"/>
    </ligand>
</feature>
<keyword evidence="6 17" id="KW-0378">Hydrolase</keyword>
<feature type="binding site" evidence="12">
    <location>
        <position position="142"/>
    </location>
    <ligand>
        <name>substrate</name>
    </ligand>
</feature>
<evidence type="ECO:0000256" key="8">
    <source>
        <dbReference type="ARBA" id="ARBA00022842"/>
    </source>
</evidence>
<dbReference type="PANTHER" id="PTHR43069">
    <property type="entry name" value="FUMARYLACETOACETASE"/>
    <property type="match status" value="1"/>
</dbReference>
<evidence type="ECO:0000259" key="16">
    <source>
        <dbReference type="Pfam" id="PF09298"/>
    </source>
</evidence>
<feature type="binding site" evidence="13">
    <location>
        <position position="126"/>
    </location>
    <ligand>
        <name>Ca(2+)</name>
        <dbReference type="ChEBI" id="CHEBI:29108"/>
    </ligand>
</feature>
<evidence type="ECO:0000256" key="4">
    <source>
        <dbReference type="ARBA" id="ARBA00012094"/>
    </source>
</evidence>
<dbReference type="InterPro" id="IPR036462">
    <property type="entry name" value="Fumarylacetoacetase_N_sf"/>
</dbReference>
<comment type="cofactor">
    <cofactor evidence="2 13">
        <name>Mg(2+)</name>
        <dbReference type="ChEBI" id="CHEBI:18420"/>
    </cofactor>
</comment>
<feature type="region of interest" description="Disordered" evidence="14">
    <location>
        <begin position="167"/>
        <end position="187"/>
    </location>
</feature>
<evidence type="ECO:0000256" key="5">
    <source>
        <dbReference type="ARBA" id="ARBA00022723"/>
    </source>
</evidence>
<feature type="binding site" evidence="13">
    <location>
        <position position="232"/>
    </location>
    <ligand>
        <name>Mg(2+)</name>
        <dbReference type="ChEBI" id="CHEBI:18420"/>
    </ligand>
</feature>
<comment type="cofactor">
    <cofactor evidence="1 13">
        <name>Ca(2+)</name>
        <dbReference type="ChEBI" id="CHEBI:29108"/>
    </cofactor>
</comment>
<dbReference type="Pfam" id="PF01557">
    <property type="entry name" value="FAA_hydrolase"/>
    <property type="match status" value="1"/>
</dbReference>
<protein>
    <recommendedName>
        <fullName evidence="4">fumarylacetoacetase</fullName>
        <ecNumber evidence="4">3.7.1.2</ecNumber>
    </recommendedName>
</protein>
<evidence type="ECO:0000256" key="1">
    <source>
        <dbReference type="ARBA" id="ARBA00001913"/>
    </source>
</evidence>
<evidence type="ECO:0000256" key="2">
    <source>
        <dbReference type="ARBA" id="ARBA00001946"/>
    </source>
</evidence>
<sequence length="426" mass="45630">MTDATHDPALRSWVESANGHPDFPIQNLPLGTFIPLDMGGARVGVAIGDMILDLTAAPVDDEIRDAAAHPGLNALFALGEGVRKSLRARLSELLSDPAHRAAVEPHLHPTEGATLLVPSKIGDYTDFYVGIHHATNIGKVFRPDNPLLPNYKHVPIGYHGRASSVRASGTDIRRPKGQLKAPDSDTPRFAPCERLDYELELAIWIGPGNTLGDAIPISRAPAHIAGYGLLNDWSARDIQAWEYQPLGPFLAKNFGSTVSPWVITPEALEPFRAPQPPRPEGDPAPLPYLLDEADQAAGAFDIALEVLILTAAMRGKGMAPHRLSLSNTRHMYWTVAQMVAHHTSNGCDLNPGDLLGSGTISAPDAAGFGSLLETTKGGKEPVQLPSGETRRFLEDGDEIILRARAARDGFAGIGFGDCRATILPAN</sequence>
<dbReference type="NCBIfam" id="TIGR01266">
    <property type="entry name" value="fum_ac_acetase"/>
    <property type="match status" value="1"/>
</dbReference>
<evidence type="ECO:0000256" key="7">
    <source>
        <dbReference type="ARBA" id="ARBA00022837"/>
    </source>
</evidence>
<evidence type="ECO:0000256" key="9">
    <source>
        <dbReference type="ARBA" id="ARBA00022878"/>
    </source>
</evidence>
<dbReference type="GO" id="GO:0006572">
    <property type="term" value="P:L-tyrosine catabolic process"/>
    <property type="evidence" value="ECO:0007669"/>
    <property type="project" value="UniProtKB-KW"/>
</dbReference>
<keyword evidence="5 13" id="KW-0479">Metal-binding</keyword>
<evidence type="ECO:0000256" key="3">
    <source>
        <dbReference type="ARBA" id="ARBA00004782"/>
    </source>
</evidence>
<feature type="binding site" evidence="13">
    <location>
        <position position="252"/>
    </location>
    <ligand>
        <name>Mg(2+)</name>
        <dbReference type="ChEBI" id="CHEBI:18420"/>
    </ligand>
</feature>
<evidence type="ECO:0000256" key="11">
    <source>
        <dbReference type="PIRSR" id="PIRSR605959-1"/>
    </source>
</evidence>
<name>A0A1M6P7J8_9PROT</name>
<dbReference type="SUPFAM" id="SSF56529">
    <property type="entry name" value="FAH"/>
    <property type="match status" value="1"/>
</dbReference>
<feature type="binding site" evidence="12">
    <location>
        <position position="128"/>
    </location>
    <ligand>
        <name>substrate</name>
    </ligand>
</feature>
<feature type="binding site" evidence="13">
    <location>
        <position position="232"/>
    </location>
    <ligand>
        <name>Ca(2+)</name>
        <dbReference type="ChEBI" id="CHEBI:29108"/>
    </ligand>
</feature>
<keyword evidence="7 13" id="KW-0106">Calcium</keyword>
<feature type="binding site" evidence="12">
    <location>
        <position position="239"/>
    </location>
    <ligand>
        <name>substrate</name>
    </ligand>
</feature>
<dbReference type="Pfam" id="PF09298">
    <property type="entry name" value="FAA_hydrolase_N"/>
    <property type="match status" value="1"/>
</dbReference>
<dbReference type="GO" id="GO:1902000">
    <property type="term" value="P:homogentisate catabolic process"/>
    <property type="evidence" value="ECO:0007669"/>
    <property type="project" value="TreeGrafter"/>
</dbReference>
<feature type="active site" description="Proton acceptor" evidence="11">
    <location>
        <position position="133"/>
    </location>
</feature>
<dbReference type="EC" id="3.7.1.2" evidence="4"/>
<proteinExistence type="predicted"/>
<feature type="domain" description="Fumarylacetoacetase N-terminal" evidence="16">
    <location>
        <begin position="26"/>
        <end position="118"/>
    </location>
</feature>
<dbReference type="EMBL" id="FQZF01000029">
    <property type="protein sequence ID" value="SHK03850.1"/>
    <property type="molecule type" value="Genomic_DNA"/>
</dbReference>
<evidence type="ECO:0000256" key="14">
    <source>
        <dbReference type="SAM" id="MobiDB-lite"/>
    </source>
</evidence>
<keyword evidence="10" id="KW-0585">Phenylalanine catabolism</keyword>
<reference evidence="17 18" key="1">
    <citation type="submission" date="2016-11" db="EMBL/GenBank/DDBJ databases">
        <authorList>
            <person name="Jaros S."/>
            <person name="Januszkiewicz K."/>
            <person name="Wedrychowicz H."/>
        </authorList>
    </citation>
    <scope>NUCLEOTIDE SEQUENCE [LARGE SCALE GENOMIC DNA]</scope>
    <source>
        <strain evidence="17 18">DSM 14916</strain>
    </source>
</reference>
<dbReference type="STRING" id="198092.SAMN02745194_04019"/>
<organism evidence="17 18">
    <name type="scientific">Muricoccus roseus</name>
    <dbReference type="NCBI Taxonomy" id="198092"/>
    <lineage>
        <taxon>Bacteria</taxon>
        <taxon>Pseudomonadati</taxon>
        <taxon>Pseudomonadota</taxon>
        <taxon>Alphaproteobacteria</taxon>
        <taxon>Acetobacterales</taxon>
        <taxon>Roseomonadaceae</taxon>
        <taxon>Muricoccus</taxon>
    </lineage>
</organism>
<evidence type="ECO:0000313" key="17">
    <source>
        <dbReference type="EMBL" id="SHK03850.1"/>
    </source>
</evidence>
<evidence type="ECO:0000256" key="10">
    <source>
        <dbReference type="ARBA" id="ARBA00023232"/>
    </source>
</evidence>
<evidence type="ECO:0000256" key="13">
    <source>
        <dbReference type="PIRSR" id="PIRSR605959-3"/>
    </source>
</evidence>
<dbReference type="OrthoDB" id="3766879at2"/>